<organism evidence="2 3">
    <name type="scientific">Lophiostoma macrostomum CBS 122681</name>
    <dbReference type="NCBI Taxonomy" id="1314788"/>
    <lineage>
        <taxon>Eukaryota</taxon>
        <taxon>Fungi</taxon>
        <taxon>Dikarya</taxon>
        <taxon>Ascomycota</taxon>
        <taxon>Pezizomycotina</taxon>
        <taxon>Dothideomycetes</taxon>
        <taxon>Pleosporomycetidae</taxon>
        <taxon>Pleosporales</taxon>
        <taxon>Lophiostomataceae</taxon>
        <taxon>Lophiostoma</taxon>
    </lineage>
</organism>
<feature type="compositionally biased region" description="Basic and acidic residues" evidence="1">
    <location>
        <begin position="422"/>
        <end position="443"/>
    </location>
</feature>
<dbReference type="Proteomes" id="UP000799324">
    <property type="component" value="Unassembled WGS sequence"/>
</dbReference>
<reference evidence="2" key="1">
    <citation type="journal article" date="2020" name="Stud. Mycol.">
        <title>101 Dothideomycetes genomes: a test case for predicting lifestyles and emergence of pathogens.</title>
        <authorList>
            <person name="Haridas S."/>
            <person name="Albert R."/>
            <person name="Binder M."/>
            <person name="Bloem J."/>
            <person name="Labutti K."/>
            <person name="Salamov A."/>
            <person name="Andreopoulos B."/>
            <person name="Baker S."/>
            <person name="Barry K."/>
            <person name="Bills G."/>
            <person name="Bluhm B."/>
            <person name="Cannon C."/>
            <person name="Castanera R."/>
            <person name="Culley D."/>
            <person name="Daum C."/>
            <person name="Ezra D."/>
            <person name="Gonzalez J."/>
            <person name="Henrissat B."/>
            <person name="Kuo A."/>
            <person name="Liang C."/>
            <person name="Lipzen A."/>
            <person name="Lutzoni F."/>
            <person name="Magnuson J."/>
            <person name="Mondo S."/>
            <person name="Nolan M."/>
            <person name="Ohm R."/>
            <person name="Pangilinan J."/>
            <person name="Park H.-J."/>
            <person name="Ramirez L."/>
            <person name="Alfaro M."/>
            <person name="Sun H."/>
            <person name="Tritt A."/>
            <person name="Yoshinaga Y."/>
            <person name="Zwiers L.-H."/>
            <person name="Turgeon B."/>
            <person name="Goodwin S."/>
            <person name="Spatafora J."/>
            <person name="Crous P."/>
            <person name="Grigoriev I."/>
        </authorList>
    </citation>
    <scope>NUCLEOTIDE SEQUENCE</scope>
    <source>
        <strain evidence="2">CBS 122681</strain>
    </source>
</reference>
<name>A0A6A6SJ46_9PLEO</name>
<feature type="region of interest" description="Disordered" evidence="1">
    <location>
        <begin position="1"/>
        <end position="56"/>
    </location>
</feature>
<dbReference type="AlphaFoldDB" id="A0A6A6SJ46"/>
<sequence length="460" mass="51628">MSNSRSNQNSNNRRHSGHGDGRPWNMNWAAPRRTQSAHGPIFTPPQSPAYGSAGPIRRQRSYDSLNPAQQLFGIYHQSGSIPTTNPLSNPTRSTILAQSTVGTPPRRTYVSATPYPVCPAGWEVGQIVTYQNIEQHMDCSPSRYHEDGQFVPQPGLLPINTNETAAHYKLRKGIIVAIHEGGRTDQWHMSVLGLYTYHKTGLTRKCDEVKLQHMNFRYETDAQYVRQNKGIPEDFTIVMEAYKNPPENAWYPDPMTVVRLSAPVKIYFDSRTKWIAKLTNESLPNILYAFHTYMWYSMAPRTMRGTMIGPCKWFNKEAAPGPDESVQADQTEGTIVEDDRTTKVESSPVKTEGETARNANANAESQASLTAQDLEEAEKEIERCEKEREEHERAANVAAQSKLAAEANARRIRNALKPPAESSRENDKPAESVRLGKRERDGESGDEDADVGKSSRRKVA</sequence>
<protein>
    <submittedName>
        <fullName evidence="2">Uncharacterized protein</fullName>
    </submittedName>
</protein>
<dbReference type="EMBL" id="MU004584">
    <property type="protein sequence ID" value="KAF2647769.1"/>
    <property type="molecule type" value="Genomic_DNA"/>
</dbReference>
<dbReference type="OrthoDB" id="10680346at2759"/>
<keyword evidence="3" id="KW-1185">Reference proteome</keyword>
<feature type="compositionally biased region" description="Basic and acidic residues" evidence="1">
    <location>
        <begin position="380"/>
        <end position="394"/>
    </location>
</feature>
<feature type="compositionally biased region" description="Low complexity" evidence="1">
    <location>
        <begin position="1"/>
        <end position="11"/>
    </location>
</feature>
<feature type="region of interest" description="Disordered" evidence="1">
    <location>
        <begin position="319"/>
        <end position="460"/>
    </location>
</feature>
<proteinExistence type="predicted"/>
<evidence type="ECO:0000313" key="3">
    <source>
        <dbReference type="Proteomes" id="UP000799324"/>
    </source>
</evidence>
<gene>
    <name evidence="2" type="ORF">K491DRAFT_685250</name>
</gene>
<evidence type="ECO:0000313" key="2">
    <source>
        <dbReference type="EMBL" id="KAF2647769.1"/>
    </source>
</evidence>
<accession>A0A6A6SJ46</accession>
<feature type="compositionally biased region" description="Polar residues" evidence="1">
    <location>
        <begin position="357"/>
        <end position="371"/>
    </location>
</feature>
<evidence type="ECO:0000256" key="1">
    <source>
        <dbReference type="SAM" id="MobiDB-lite"/>
    </source>
</evidence>